<reference evidence="2 3" key="1">
    <citation type="submission" date="2018-04" db="EMBL/GenBank/DDBJ databases">
        <authorList>
            <person name="Go L.Y."/>
            <person name="Mitchell J.A."/>
        </authorList>
    </citation>
    <scope>NUCLEOTIDE SEQUENCE [LARGE SCALE GENOMIC DNA]</scope>
    <source>
        <strain evidence="2">ULC066bin1</strain>
    </source>
</reference>
<reference evidence="2 3" key="2">
    <citation type="submission" date="2018-06" db="EMBL/GenBank/DDBJ databases">
        <title>Metagenomic assembly of (sub)arctic Cyanobacteria and their associated microbiome from non-axenic cultures.</title>
        <authorList>
            <person name="Baurain D."/>
        </authorList>
    </citation>
    <scope>NUCLEOTIDE SEQUENCE [LARGE SCALE GENOMIC DNA]</scope>
    <source>
        <strain evidence="2">ULC066bin1</strain>
    </source>
</reference>
<evidence type="ECO:0000313" key="2">
    <source>
        <dbReference type="EMBL" id="PZO38046.1"/>
    </source>
</evidence>
<gene>
    <name evidence="2" type="ORF">DCF19_17540</name>
</gene>
<sequence>MSLEWSFLIAFGLVSFVMLLALSRPYHLRWDKKLDLWLASWRKWCQDLQEDIECAPLQQKLEELVKRRGDLAERLLKSEQLRNPNQKRKWYLEKVVYDLKRGR</sequence>
<dbReference type="EMBL" id="QBML01000026">
    <property type="protein sequence ID" value="PZO38046.1"/>
    <property type="molecule type" value="Genomic_DNA"/>
</dbReference>
<protein>
    <submittedName>
        <fullName evidence="2">Uncharacterized protein</fullName>
    </submittedName>
</protein>
<keyword evidence="1" id="KW-0812">Transmembrane</keyword>
<dbReference type="Proteomes" id="UP000249467">
    <property type="component" value="Unassembled WGS sequence"/>
</dbReference>
<comment type="caution">
    <text evidence="2">The sequence shown here is derived from an EMBL/GenBank/DDBJ whole genome shotgun (WGS) entry which is preliminary data.</text>
</comment>
<organism evidence="2 3">
    <name type="scientific">Pseudanabaena frigida</name>
    <dbReference type="NCBI Taxonomy" id="945775"/>
    <lineage>
        <taxon>Bacteria</taxon>
        <taxon>Bacillati</taxon>
        <taxon>Cyanobacteriota</taxon>
        <taxon>Cyanophyceae</taxon>
        <taxon>Pseudanabaenales</taxon>
        <taxon>Pseudanabaenaceae</taxon>
        <taxon>Pseudanabaena</taxon>
    </lineage>
</organism>
<accession>A0A2W4W0I2</accession>
<name>A0A2W4W0I2_9CYAN</name>
<dbReference type="AlphaFoldDB" id="A0A2W4W0I2"/>
<evidence type="ECO:0000256" key="1">
    <source>
        <dbReference type="SAM" id="Phobius"/>
    </source>
</evidence>
<feature type="transmembrane region" description="Helical" evidence="1">
    <location>
        <begin position="6"/>
        <end position="23"/>
    </location>
</feature>
<keyword evidence="1" id="KW-1133">Transmembrane helix</keyword>
<keyword evidence="1" id="KW-0472">Membrane</keyword>
<evidence type="ECO:0000313" key="3">
    <source>
        <dbReference type="Proteomes" id="UP000249467"/>
    </source>
</evidence>
<proteinExistence type="predicted"/>